<reference evidence="3" key="2">
    <citation type="submission" date="2016-02" db="EMBL/GenBank/DDBJ databases">
        <title>Draft genome sequence of five rapidly growing Mycobacterium species.</title>
        <authorList>
            <person name="Katahira K."/>
            <person name="Gotou Y."/>
            <person name="Iida K."/>
            <person name="Ogura Y."/>
            <person name="Hayashi T."/>
        </authorList>
    </citation>
    <scope>NUCLEOTIDE SEQUENCE [LARGE SCALE GENOMIC DNA]</scope>
    <source>
        <strain evidence="3">JCM15298</strain>
    </source>
</reference>
<dbReference type="Gene3D" id="3.10.450.50">
    <property type="match status" value="1"/>
</dbReference>
<name>A0A124E2F5_MYCCR</name>
<dbReference type="STRING" id="228230.RMCC_3614"/>
<gene>
    <name evidence="2" type="ORF">RMCC_3614</name>
</gene>
<organism evidence="2 3">
    <name type="scientific">Mycolicibacterium canariasense</name>
    <name type="common">Mycobacterium canariasense</name>
    <dbReference type="NCBI Taxonomy" id="228230"/>
    <lineage>
        <taxon>Bacteria</taxon>
        <taxon>Bacillati</taxon>
        <taxon>Actinomycetota</taxon>
        <taxon>Actinomycetes</taxon>
        <taxon>Mycobacteriales</taxon>
        <taxon>Mycobacteriaceae</taxon>
        <taxon>Mycolicibacterium</taxon>
    </lineage>
</organism>
<dbReference type="Pfam" id="PF13474">
    <property type="entry name" value="SnoaL_3"/>
    <property type="match status" value="1"/>
</dbReference>
<dbReference type="SUPFAM" id="SSF54427">
    <property type="entry name" value="NTF2-like"/>
    <property type="match status" value="1"/>
</dbReference>
<evidence type="ECO:0000259" key="1">
    <source>
        <dbReference type="Pfam" id="PF13474"/>
    </source>
</evidence>
<dbReference type="RefSeq" id="WP_062657636.1">
    <property type="nucleotide sequence ID" value="NZ_BCSY01000056.1"/>
</dbReference>
<dbReference type="InterPro" id="IPR037401">
    <property type="entry name" value="SnoaL-like"/>
</dbReference>
<feature type="domain" description="SnoaL-like" evidence="1">
    <location>
        <begin position="7"/>
        <end position="129"/>
    </location>
</feature>
<dbReference type="Proteomes" id="UP000069443">
    <property type="component" value="Unassembled WGS sequence"/>
</dbReference>
<dbReference type="EMBL" id="BCSY01000056">
    <property type="protein sequence ID" value="GAS96648.1"/>
    <property type="molecule type" value="Genomic_DNA"/>
</dbReference>
<dbReference type="InterPro" id="IPR032710">
    <property type="entry name" value="NTF2-like_dom_sf"/>
</dbReference>
<comment type="caution">
    <text evidence="2">The sequence shown here is derived from an EMBL/GenBank/DDBJ whole genome shotgun (WGS) entry which is preliminary data.</text>
</comment>
<protein>
    <recommendedName>
        <fullName evidence="1">SnoaL-like domain-containing protein</fullName>
    </recommendedName>
</protein>
<accession>A0A124E2F5</accession>
<proteinExistence type="predicted"/>
<dbReference type="AlphaFoldDB" id="A0A124E2F5"/>
<keyword evidence="3" id="KW-1185">Reference proteome</keyword>
<reference evidence="3" key="1">
    <citation type="journal article" date="2016" name="Genome Announc.">
        <title>Draft Genome Sequences of Five Rapidly Growing Mycobacterium Species, M. thermoresistibile, M. fortuitum subsp. acetamidolyticum, M. canariasense, M. brisbanense, and M. novocastrense.</title>
        <authorList>
            <person name="Katahira K."/>
            <person name="Ogura Y."/>
            <person name="Gotoh Y."/>
            <person name="Hayashi T."/>
        </authorList>
    </citation>
    <scope>NUCLEOTIDE SEQUENCE [LARGE SCALE GENOMIC DNA]</scope>
    <source>
        <strain evidence="3">JCM15298</strain>
    </source>
</reference>
<evidence type="ECO:0000313" key="3">
    <source>
        <dbReference type="Proteomes" id="UP000069443"/>
    </source>
</evidence>
<sequence length="131" mass="14575">MSAEADVRDVITRWVDGIKARDVEAVVAAHADDFVQFDVPPPYDGVRGVPAYRETWPPFFEFLRGGAVFELGELIIVAGEDVGFAYGLAKCGRAEDFAKNPDIRLRMTVGLRKVDGEWLIVHEHHSFPMTG</sequence>
<evidence type="ECO:0000313" key="2">
    <source>
        <dbReference type="EMBL" id="GAS96648.1"/>
    </source>
</evidence>